<evidence type="ECO:0000256" key="2">
    <source>
        <dbReference type="ARBA" id="ARBA00010817"/>
    </source>
</evidence>
<dbReference type="SUPFAM" id="SSF48150">
    <property type="entry name" value="DNA-glycosylase"/>
    <property type="match status" value="1"/>
</dbReference>
<dbReference type="Gene3D" id="1.10.340.30">
    <property type="entry name" value="Hypothetical protein, domain 2"/>
    <property type="match status" value="1"/>
</dbReference>
<evidence type="ECO:0000256" key="1">
    <source>
        <dbReference type="ARBA" id="ARBA00000086"/>
    </source>
</evidence>
<organism evidence="7 8">
    <name type="scientific">Flavobacterium agri</name>
    <dbReference type="NCBI Taxonomy" id="2743471"/>
    <lineage>
        <taxon>Bacteria</taxon>
        <taxon>Pseudomonadati</taxon>
        <taxon>Bacteroidota</taxon>
        <taxon>Flavobacteriia</taxon>
        <taxon>Flavobacteriales</taxon>
        <taxon>Flavobacteriaceae</taxon>
        <taxon>Flavobacterium</taxon>
    </lineage>
</organism>
<comment type="similarity">
    <text evidence="2">Belongs to the alkylbase DNA glycosidase AlkA family.</text>
</comment>
<evidence type="ECO:0000256" key="5">
    <source>
        <dbReference type="ARBA" id="ARBA00023204"/>
    </source>
</evidence>
<evidence type="ECO:0000259" key="6">
    <source>
        <dbReference type="SMART" id="SM00478"/>
    </source>
</evidence>
<dbReference type="GO" id="GO:0032993">
    <property type="term" value="C:protein-DNA complex"/>
    <property type="evidence" value="ECO:0007669"/>
    <property type="project" value="TreeGrafter"/>
</dbReference>
<sequence length="196" mass="22337">MSGYLEHLSQDKALLPILENAQQVELKRQQNLPQYLYRTIINQQLSTRVGQVILERFLNLFGGNEPTSQQVASIDFDTLKSIGLSKQKATYIQNVAKFDLENGINFESLSKMSDVEAIAYISSIKGIGKWTAELFLMFALGREDLFPGDDLILQKKVAELYGLDRSDKKKFLADMYAIAQNWSPFRTYASVLIWRS</sequence>
<dbReference type="FunFam" id="1.10.340.30:FF:000004">
    <property type="entry name" value="DNA-3-methyladenine glycosylase II"/>
    <property type="match status" value="1"/>
</dbReference>
<evidence type="ECO:0000256" key="4">
    <source>
        <dbReference type="ARBA" id="ARBA00022763"/>
    </source>
</evidence>
<evidence type="ECO:0000256" key="3">
    <source>
        <dbReference type="ARBA" id="ARBA00012000"/>
    </source>
</evidence>
<reference evidence="7 8" key="1">
    <citation type="submission" date="2020-07" db="EMBL/GenBank/DDBJ databases">
        <authorList>
            <person name="Sun Q."/>
        </authorList>
    </citation>
    <scope>NUCLEOTIDE SEQUENCE [LARGE SCALE GENOMIC DNA]</scope>
    <source>
        <strain evidence="7 8">MAH-1</strain>
    </source>
</reference>
<protein>
    <recommendedName>
        <fullName evidence="3">DNA-3-methyladenine glycosylase II</fullName>
        <ecNumber evidence="3">3.2.2.21</ecNumber>
    </recommendedName>
</protein>
<dbReference type="Pfam" id="PF00730">
    <property type="entry name" value="HhH-GPD"/>
    <property type="match status" value="1"/>
</dbReference>
<dbReference type="GO" id="GO:0006307">
    <property type="term" value="P:DNA alkylation repair"/>
    <property type="evidence" value="ECO:0007669"/>
    <property type="project" value="TreeGrafter"/>
</dbReference>
<dbReference type="GO" id="GO:0043916">
    <property type="term" value="F:DNA-7-methylguanine glycosylase activity"/>
    <property type="evidence" value="ECO:0007669"/>
    <property type="project" value="TreeGrafter"/>
</dbReference>
<dbReference type="Proteomes" id="UP000535020">
    <property type="component" value="Unassembled WGS sequence"/>
</dbReference>
<dbReference type="PANTHER" id="PTHR43003:SF5">
    <property type="entry name" value="DNA-3-METHYLADENINE GLYCOSYLASE"/>
    <property type="match status" value="1"/>
</dbReference>
<keyword evidence="5" id="KW-0234">DNA repair</keyword>
<keyword evidence="8" id="KW-1185">Reference proteome</keyword>
<comment type="catalytic activity">
    <reaction evidence="1">
        <text>Hydrolysis of alkylated DNA, releasing 3-methyladenine, 3-methylguanine, 7-methylguanine and 7-methyladenine.</text>
        <dbReference type="EC" id="3.2.2.21"/>
    </reaction>
</comment>
<evidence type="ECO:0000313" key="7">
    <source>
        <dbReference type="EMBL" id="NYA69867.1"/>
    </source>
</evidence>
<gene>
    <name evidence="7" type="ORF">HZF10_02965</name>
</gene>
<dbReference type="EMBL" id="JACBJI010000001">
    <property type="protein sequence ID" value="NYA69867.1"/>
    <property type="molecule type" value="Genomic_DNA"/>
</dbReference>
<dbReference type="InterPro" id="IPR051912">
    <property type="entry name" value="Alkylbase_DNA_Glycosylase/TA"/>
</dbReference>
<evidence type="ECO:0000313" key="8">
    <source>
        <dbReference type="Proteomes" id="UP000535020"/>
    </source>
</evidence>
<dbReference type="EC" id="3.2.2.21" evidence="3"/>
<comment type="caution">
    <text evidence="7">The sequence shown here is derived from an EMBL/GenBank/DDBJ whole genome shotgun (WGS) entry which is preliminary data.</text>
</comment>
<dbReference type="AlphaFoldDB" id="A0A7Y8XZN2"/>
<dbReference type="InterPro" id="IPR000035">
    <property type="entry name" value="Alkylbase_DNA_glycsylse_CS"/>
</dbReference>
<dbReference type="RefSeq" id="WP_176004687.1">
    <property type="nucleotide sequence ID" value="NZ_JABWMI010000005.1"/>
</dbReference>
<accession>A0A7Y8XZN2</accession>
<dbReference type="InterPro" id="IPR003265">
    <property type="entry name" value="HhH-GPD_domain"/>
</dbReference>
<dbReference type="PANTHER" id="PTHR43003">
    <property type="entry name" value="DNA-3-METHYLADENINE GLYCOSYLASE"/>
    <property type="match status" value="1"/>
</dbReference>
<proteinExistence type="inferred from homology"/>
<dbReference type="PROSITE" id="PS00516">
    <property type="entry name" value="ALKYLBASE_DNA_GLYCOS"/>
    <property type="match status" value="1"/>
</dbReference>
<dbReference type="GO" id="GO:0006285">
    <property type="term" value="P:base-excision repair, AP site formation"/>
    <property type="evidence" value="ECO:0007669"/>
    <property type="project" value="TreeGrafter"/>
</dbReference>
<dbReference type="GO" id="GO:0032131">
    <property type="term" value="F:alkylated DNA binding"/>
    <property type="evidence" value="ECO:0007669"/>
    <property type="project" value="TreeGrafter"/>
</dbReference>
<dbReference type="SMART" id="SM00478">
    <property type="entry name" value="ENDO3c"/>
    <property type="match status" value="1"/>
</dbReference>
<dbReference type="GO" id="GO:0008725">
    <property type="term" value="F:DNA-3-methyladenine glycosylase activity"/>
    <property type="evidence" value="ECO:0007669"/>
    <property type="project" value="TreeGrafter"/>
</dbReference>
<keyword evidence="4" id="KW-0227">DNA damage</keyword>
<name>A0A7Y8XZN2_9FLAO</name>
<dbReference type="Gene3D" id="1.10.1670.40">
    <property type="match status" value="1"/>
</dbReference>
<dbReference type="CDD" id="cd00056">
    <property type="entry name" value="ENDO3c"/>
    <property type="match status" value="1"/>
</dbReference>
<feature type="domain" description="HhH-GPD" evidence="6">
    <location>
        <begin position="41"/>
        <end position="196"/>
    </location>
</feature>
<dbReference type="InterPro" id="IPR011257">
    <property type="entry name" value="DNA_glycosylase"/>
</dbReference>